<proteinExistence type="predicted"/>
<dbReference type="WBParaSite" id="JU765_v2.g500.t1">
    <property type="protein sequence ID" value="JU765_v2.g500.t1"/>
    <property type="gene ID" value="JU765_v2.g500"/>
</dbReference>
<reference evidence="2" key="1">
    <citation type="submission" date="2022-11" db="UniProtKB">
        <authorList>
            <consortium name="WormBaseParasite"/>
        </authorList>
    </citation>
    <scope>IDENTIFICATION</scope>
</reference>
<name>A0AC34RB42_9BILA</name>
<evidence type="ECO:0000313" key="1">
    <source>
        <dbReference type="Proteomes" id="UP000887576"/>
    </source>
</evidence>
<sequence>MGEWCMNNLRDCKAWKDEGLEISTTSNECAKFFDATLRQLVSWLDCRQLGGIDATKKKMLAADPDSGKCLALGMHALGTSNSVHKEKKFKADLDRLIDDAKDANKREQHHAKAVYDFAYGNMQSACVEWEKILAEHPNDLMALKFAHDGYFFLGDCHRKKNSVKRVIGKWKKTEPCFSYLHGMLAFGLEECGEYVEAEKQARVALEMQRQDCWASHAIAHCCEMNGRFDEGIDFMESTVQDWEPCHILACHNFWHTALFYVEKGDFESALTIYDEQIERRCMSNAMLDIVDAASMLTRLELEHVNVGDRWKSLQPLAESHFEDHVLTFNDCHISMIASKLDDKELLEKHEESLQQFIRNGSGDNHRIAKDIGDQLCEGIVAFNDGNYSKTFELLFPIRFEIVQIGGSHAQRDVFALILFHAAILSPENKKYAKQLLEERNSIKQNSVLAQRLISQHRDIF</sequence>
<dbReference type="Proteomes" id="UP000887576">
    <property type="component" value="Unplaced"/>
</dbReference>
<accession>A0AC34RB42</accession>
<protein>
    <submittedName>
        <fullName evidence="2">Tetratricopeptide repeat protein 38</fullName>
    </submittedName>
</protein>
<organism evidence="1 2">
    <name type="scientific">Panagrolaimus sp. JU765</name>
    <dbReference type="NCBI Taxonomy" id="591449"/>
    <lineage>
        <taxon>Eukaryota</taxon>
        <taxon>Metazoa</taxon>
        <taxon>Ecdysozoa</taxon>
        <taxon>Nematoda</taxon>
        <taxon>Chromadorea</taxon>
        <taxon>Rhabditida</taxon>
        <taxon>Tylenchina</taxon>
        <taxon>Panagrolaimomorpha</taxon>
        <taxon>Panagrolaimoidea</taxon>
        <taxon>Panagrolaimidae</taxon>
        <taxon>Panagrolaimus</taxon>
    </lineage>
</organism>
<evidence type="ECO:0000313" key="2">
    <source>
        <dbReference type="WBParaSite" id="JU765_v2.g500.t1"/>
    </source>
</evidence>